<keyword evidence="4" id="KW-0515">Mutator protein</keyword>
<dbReference type="Gene3D" id="3.30.70.270">
    <property type="match status" value="1"/>
</dbReference>
<dbReference type="SUPFAM" id="SSF56672">
    <property type="entry name" value="DNA/RNA polymerases"/>
    <property type="match status" value="1"/>
</dbReference>
<organism evidence="6 7">
    <name type="scientific">Mycolicibacterium obuense</name>
    <dbReference type="NCBI Taxonomy" id="1807"/>
    <lineage>
        <taxon>Bacteria</taxon>
        <taxon>Bacillati</taxon>
        <taxon>Actinomycetota</taxon>
        <taxon>Actinomycetes</taxon>
        <taxon>Mycobacteriales</taxon>
        <taxon>Mycobacteriaceae</taxon>
        <taxon>Mycolicibacterium</taxon>
    </lineage>
</organism>
<evidence type="ECO:0000256" key="1">
    <source>
        <dbReference type="ARBA" id="ARBA00010945"/>
    </source>
</evidence>
<feature type="active site" evidence="4">
    <location>
        <position position="104"/>
    </location>
</feature>
<accession>A0A4R5XBG3</accession>
<dbReference type="AlphaFoldDB" id="A0A4R5XBG3"/>
<comment type="similarity">
    <text evidence="1 4">Belongs to the DNA polymerase type-Y family.</text>
</comment>
<dbReference type="GO" id="GO:0006261">
    <property type="term" value="P:DNA-templated DNA replication"/>
    <property type="evidence" value="ECO:0007669"/>
    <property type="project" value="UniProtKB-UniRule"/>
</dbReference>
<name>A0A4R5XBG3_9MYCO</name>
<evidence type="ECO:0000259" key="5">
    <source>
        <dbReference type="PROSITE" id="PS50173"/>
    </source>
</evidence>
<dbReference type="InterPro" id="IPR050116">
    <property type="entry name" value="DNA_polymerase-Y"/>
</dbReference>
<comment type="function">
    <text evidence="2 4">Poorly processive, error-prone DNA polymerase involved in untargeted mutagenesis. Copies undamaged DNA at stalled replication forks, which arise in vivo from mismatched or misaligned primer ends. These misaligned primers can be extended by PolIV. Exhibits no 3'-5' exonuclease (proofreading) activity. May be involved in translesional synthesis, in conjunction with the beta clamp from PolIII.</text>
</comment>
<feature type="binding site" evidence="4">
    <location>
        <position position="103"/>
    </location>
    <ligand>
        <name>Mg(2+)</name>
        <dbReference type="ChEBI" id="CHEBI:18420"/>
    </ligand>
</feature>
<dbReference type="InterPro" id="IPR043128">
    <property type="entry name" value="Rev_trsase/Diguanyl_cyclase"/>
</dbReference>
<dbReference type="SUPFAM" id="SSF100879">
    <property type="entry name" value="Lesion bypass DNA polymerase (Y-family), little finger domain"/>
    <property type="match status" value="1"/>
</dbReference>
<dbReference type="PROSITE" id="PS50173">
    <property type="entry name" value="UMUC"/>
    <property type="match status" value="1"/>
</dbReference>
<dbReference type="Gene3D" id="3.30.1490.100">
    <property type="entry name" value="DNA polymerase, Y-family, little finger domain"/>
    <property type="match status" value="1"/>
</dbReference>
<dbReference type="RefSeq" id="WP_133412519.1">
    <property type="nucleotide sequence ID" value="NZ_SDLP01000001.1"/>
</dbReference>
<dbReference type="InterPro" id="IPR001126">
    <property type="entry name" value="UmuC"/>
</dbReference>
<gene>
    <name evidence="4" type="primary">dinB</name>
    <name evidence="6" type="ORF">EUA04_00340</name>
</gene>
<keyword evidence="4" id="KW-0239">DNA-directed DNA polymerase</keyword>
<keyword evidence="4" id="KW-0234">DNA repair</keyword>
<evidence type="ECO:0000256" key="4">
    <source>
        <dbReference type="HAMAP-Rule" id="MF_01113"/>
    </source>
</evidence>
<dbReference type="NCBIfam" id="NF002677">
    <property type="entry name" value="PRK02406.1"/>
    <property type="match status" value="1"/>
</dbReference>
<evidence type="ECO:0000256" key="3">
    <source>
        <dbReference type="ARBA" id="ARBA00049244"/>
    </source>
</evidence>
<dbReference type="PANTHER" id="PTHR11076:SF33">
    <property type="entry name" value="DNA POLYMERASE KAPPA"/>
    <property type="match status" value="1"/>
</dbReference>
<dbReference type="EMBL" id="SDLP01000001">
    <property type="protein sequence ID" value="TDL11508.1"/>
    <property type="molecule type" value="Genomic_DNA"/>
</dbReference>
<dbReference type="GO" id="GO:0005829">
    <property type="term" value="C:cytosol"/>
    <property type="evidence" value="ECO:0007669"/>
    <property type="project" value="TreeGrafter"/>
</dbReference>
<dbReference type="Pfam" id="PF11798">
    <property type="entry name" value="IMS_HHH"/>
    <property type="match status" value="1"/>
</dbReference>
<keyword evidence="4" id="KW-0479">Metal-binding</keyword>
<comment type="caution">
    <text evidence="6">The sequence shown here is derived from an EMBL/GenBank/DDBJ whole genome shotgun (WGS) entry which is preliminary data.</text>
</comment>
<comment type="subunit">
    <text evidence="4">Monomer.</text>
</comment>
<keyword evidence="4" id="KW-0460">Magnesium</keyword>
<evidence type="ECO:0000256" key="2">
    <source>
        <dbReference type="ARBA" id="ARBA00025589"/>
    </source>
</evidence>
<dbReference type="CDD" id="cd03586">
    <property type="entry name" value="PolY_Pol_IV_kappa"/>
    <property type="match status" value="1"/>
</dbReference>
<dbReference type="Pfam" id="PF00817">
    <property type="entry name" value="IMS"/>
    <property type="match status" value="1"/>
</dbReference>
<dbReference type="EC" id="2.7.7.7" evidence="4"/>
<dbReference type="GO" id="GO:0009432">
    <property type="term" value="P:SOS response"/>
    <property type="evidence" value="ECO:0007669"/>
    <property type="project" value="TreeGrafter"/>
</dbReference>
<reference evidence="6 7" key="1">
    <citation type="submission" date="2019-01" db="EMBL/GenBank/DDBJ databases">
        <title>High-quality-draft genome sequences of five non-tuberculosis mycobacteriaceae isolated from a nosocomial environment.</title>
        <authorList>
            <person name="Tiago I."/>
            <person name="Alarico S."/>
            <person name="Pereira S.G."/>
            <person name="Coelho C."/>
            <person name="Maranha A."/>
            <person name="Empadinhas N."/>
        </authorList>
    </citation>
    <scope>NUCLEOTIDE SEQUENCE [LARGE SCALE GENOMIC DNA]</scope>
    <source>
        <strain evidence="6 7">22DIII</strain>
    </source>
</reference>
<dbReference type="Gene3D" id="3.40.1170.60">
    <property type="match status" value="1"/>
</dbReference>
<comment type="cofactor">
    <cofactor evidence="4">
        <name>Mg(2+)</name>
        <dbReference type="ChEBI" id="CHEBI:18420"/>
    </cofactor>
    <text evidence="4">Binds 2 magnesium ions per subunit.</text>
</comment>
<keyword evidence="4" id="KW-0963">Cytoplasm</keyword>
<dbReference type="GO" id="GO:0003684">
    <property type="term" value="F:damaged DNA binding"/>
    <property type="evidence" value="ECO:0007669"/>
    <property type="project" value="InterPro"/>
</dbReference>
<feature type="domain" description="UmuC" evidence="5">
    <location>
        <begin position="9"/>
        <end position="185"/>
    </location>
</feature>
<keyword evidence="4" id="KW-0238">DNA-binding</keyword>
<dbReference type="NCBIfam" id="NF003015">
    <property type="entry name" value="PRK03858.1"/>
    <property type="match status" value="1"/>
</dbReference>
<dbReference type="InterPro" id="IPR017961">
    <property type="entry name" value="DNA_pol_Y-fam_little_finger"/>
</dbReference>
<keyword evidence="4 6" id="KW-0808">Transferase</keyword>
<dbReference type="GO" id="GO:0006281">
    <property type="term" value="P:DNA repair"/>
    <property type="evidence" value="ECO:0007669"/>
    <property type="project" value="UniProtKB-UniRule"/>
</dbReference>
<comment type="subcellular location">
    <subcellularLocation>
        <location evidence="4">Cytoplasm</location>
    </subcellularLocation>
</comment>
<sequence length="404" mass="43537">MFVSGEASILHADLDSFYASVEQRDNPALRGLPVIVGAGVVLAASYEAKAFGVRTAMGGRQARALCPQAVVVPPRMSAYSKASEDVFEVFRDTTPTVEPLSIDEAFLDVSGLRRVSGTPVQVGARLRERVRDEVGLPITVGVARTKFLAKVASQEAKPDGLLLVPPDRELAFLHPLPVRRLWGVGVKTAAKLHEHGIETVADVAELNEATLRSMVGGAMGRQLFALAHNQDRRRVVTGQRRRSVGAQRALGRAGNSMSPDEVDAVVVNLVDRITRRMRAADRTGRTVVLRLRFDDFGRVTRSHTLPLATASTDAILQAARTLVAAAAPLIAERGLTLVGFAVCNIDRDGAQQMELPFSHVDLTADSSSIDAAIDRVRGRYGNAAVMRGVLVGRDTGWEMPMLPD</sequence>
<feature type="site" description="Substrate discrimination" evidence="4">
    <location>
        <position position="18"/>
    </location>
</feature>
<feature type="binding site" evidence="4">
    <location>
        <position position="13"/>
    </location>
    <ligand>
        <name>Mg(2+)</name>
        <dbReference type="ChEBI" id="CHEBI:18420"/>
    </ligand>
</feature>
<dbReference type="InterPro" id="IPR024728">
    <property type="entry name" value="PolY_HhH_motif"/>
</dbReference>
<dbReference type="HAMAP" id="MF_01113">
    <property type="entry name" value="DNApol_IV"/>
    <property type="match status" value="1"/>
</dbReference>
<keyword evidence="4" id="KW-0227">DNA damage</keyword>
<keyword evidence="4 6" id="KW-0548">Nucleotidyltransferase</keyword>
<evidence type="ECO:0000313" key="7">
    <source>
        <dbReference type="Proteomes" id="UP000294952"/>
    </source>
</evidence>
<dbReference type="InterPro" id="IPR043502">
    <property type="entry name" value="DNA/RNA_pol_sf"/>
</dbReference>
<dbReference type="GO" id="GO:0042276">
    <property type="term" value="P:error-prone translesion synthesis"/>
    <property type="evidence" value="ECO:0007669"/>
    <property type="project" value="TreeGrafter"/>
</dbReference>
<dbReference type="InterPro" id="IPR022880">
    <property type="entry name" value="DNApol_IV"/>
</dbReference>
<dbReference type="InterPro" id="IPR036775">
    <property type="entry name" value="DNA_pol_Y-fam_lit_finger_sf"/>
</dbReference>
<dbReference type="GO" id="GO:0003887">
    <property type="term" value="F:DNA-directed DNA polymerase activity"/>
    <property type="evidence" value="ECO:0007669"/>
    <property type="project" value="UniProtKB-UniRule"/>
</dbReference>
<dbReference type="Proteomes" id="UP000294952">
    <property type="component" value="Unassembled WGS sequence"/>
</dbReference>
<dbReference type="Pfam" id="PF11799">
    <property type="entry name" value="IMS_C"/>
    <property type="match status" value="1"/>
</dbReference>
<proteinExistence type="inferred from homology"/>
<keyword evidence="4" id="KW-0235">DNA replication</keyword>
<dbReference type="Gene3D" id="1.10.150.20">
    <property type="entry name" value="5' to 3' exonuclease, C-terminal subdomain"/>
    <property type="match status" value="1"/>
</dbReference>
<dbReference type="GO" id="GO:0000287">
    <property type="term" value="F:magnesium ion binding"/>
    <property type="evidence" value="ECO:0007669"/>
    <property type="project" value="UniProtKB-UniRule"/>
</dbReference>
<evidence type="ECO:0000313" key="6">
    <source>
        <dbReference type="EMBL" id="TDL11508.1"/>
    </source>
</evidence>
<comment type="catalytic activity">
    <reaction evidence="3 4">
        <text>DNA(n) + a 2'-deoxyribonucleoside 5'-triphosphate = DNA(n+1) + diphosphate</text>
        <dbReference type="Rhea" id="RHEA:22508"/>
        <dbReference type="Rhea" id="RHEA-COMP:17339"/>
        <dbReference type="Rhea" id="RHEA-COMP:17340"/>
        <dbReference type="ChEBI" id="CHEBI:33019"/>
        <dbReference type="ChEBI" id="CHEBI:61560"/>
        <dbReference type="ChEBI" id="CHEBI:173112"/>
        <dbReference type="EC" id="2.7.7.7"/>
    </reaction>
</comment>
<dbReference type="PANTHER" id="PTHR11076">
    <property type="entry name" value="DNA REPAIR POLYMERASE UMUC / TRANSFERASE FAMILY MEMBER"/>
    <property type="match status" value="1"/>
</dbReference>
<protein>
    <recommendedName>
        <fullName evidence="4">DNA polymerase IV</fullName>
        <shortName evidence="4">Pol IV</shortName>
        <ecNumber evidence="4">2.7.7.7</ecNumber>
    </recommendedName>
</protein>